<dbReference type="PROSITE" id="PS51221">
    <property type="entry name" value="TTL"/>
    <property type="match status" value="1"/>
</dbReference>
<dbReference type="InterPro" id="IPR004344">
    <property type="entry name" value="TTL/TTLL_fam"/>
</dbReference>
<dbReference type="Gene3D" id="3.30.470.20">
    <property type="entry name" value="ATP-grasp fold, B domain"/>
    <property type="match status" value="1"/>
</dbReference>
<sequence length="625" mass="73383">MLNGEVDHYNLFVSAHEAQLKSLALAETKWKTLFTKLRDSVIDAGNDFMFSEGEESEEGTESSLNSDLKVFTKCAMDPEDEDHIYLIDHAWTYTLESAKSVLSENLSLIQRMAAIMNITFEGRPQEEVINDIQKEMWKYNNSYILQNTSRDQTSTVSPFTRCWFIMDEFGSKIRRSEDPSFSVVPFFYVGENMMYSLLFPTTSVNEGAEVTCAYPRYRSNLEDNMKKALKFPWEPFDLSSIDYTQSEPDLDYFMSGRGIEILPEDIHELPNLVEKQEIKLYTEYPEVAEHLTNPQFVVTDSKDEAHVLWLAERLYNYKELADTKGELFYVSQFPSEQILINKELMSIACRRAGTELSFCDQALVEFNPKWLPTTYSLMIELPQFISYFQNREKRNLDNTWICKPFNMARGMDIYICDNINQIIRLSEVRPMVACKYLTDPVLFPKDNVGLVKMDFRFIVLLKSIQDFELFVYERFWLRFANKPFSLGDFEDYEKHFTVMNYGDFQLEQMYCHDFIKKFEDHYPEYKWCEIEESIYKMIKEVFIASAMKESPAGIGTFPGSRAMYGLDIMLQWDRSHDKPKMSPVLIEVNWMPDCKRACDYYPEFYDDVFSVLFLNKVKGKHVVQL</sequence>
<proteinExistence type="predicted"/>
<name>A0AAV6UFT2_9ARAC</name>
<evidence type="ECO:0000313" key="3">
    <source>
        <dbReference type="Proteomes" id="UP000827092"/>
    </source>
</evidence>
<dbReference type="EMBL" id="JAFNEN010000435">
    <property type="protein sequence ID" value="KAG8183034.1"/>
    <property type="molecule type" value="Genomic_DNA"/>
</dbReference>
<organism evidence="2 3">
    <name type="scientific">Oedothorax gibbosus</name>
    <dbReference type="NCBI Taxonomy" id="931172"/>
    <lineage>
        <taxon>Eukaryota</taxon>
        <taxon>Metazoa</taxon>
        <taxon>Ecdysozoa</taxon>
        <taxon>Arthropoda</taxon>
        <taxon>Chelicerata</taxon>
        <taxon>Arachnida</taxon>
        <taxon>Araneae</taxon>
        <taxon>Araneomorphae</taxon>
        <taxon>Entelegynae</taxon>
        <taxon>Araneoidea</taxon>
        <taxon>Linyphiidae</taxon>
        <taxon>Erigoninae</taxon>
        <taxon>Oedothorax</taxon>
    </lineage>
</organism>
<dbReference type="InterPro" id="IPR057954">
    <property type="entry name" value="SET_TTL12"/>
</dbReference>
<accession>A0AAV6UFT2</accession>
<dbReference type="Proteomes" id="UP000827092">
    <property type="component" value="Unassembled WGS sequence"/>
</dbReference>
<comment type="caution">
    <text evidence="2">The sequence shown here is derived from an EMBL/GenBank/DDBJ whole genome shotgun (WGS) entry which is preliminary data.</text>
</comment>
<evidence type="ECO:0000259" key="1">
    <source>
        <dbReference type="Pfam" id="PF25556"/>
    </source>
</evidence>
<reference evidence="2 3" key="1">
    <citation type="journal article" date="2022" name="Nat. Ecol. Evol.">
        <title>A masculinizing supergene underlies an exaggerated male reproductive morph in a spider.</title>
        <authorList>
            <person name="Hendrickx F."/>
            <person name="De Corte Z."/>
            <person name="Sonet G."/>
            <person name="Van Belleghem S.M."/>
            <person name="Kostlbacher S."/>
            <person name="Vangestel C."/>
        </authorList>
    </citation>
    <scope>NUCLEOTIDE SEQUENCE [LARGE SCALE GENOMIC DNA]</scope>
    <source>
        <strain evidence="2">W744_W776</strain>
    </source>
</reference>
<dbReference type="Pfam" id="PF25556">
    <property type="entry name" value="SET_TTL"/>
    <property type="match status" value="1"/>
</dbReference>
<dbReference type="GO" id="GO:0005737">
    <property type="term" value="C:cytoplasm"/>
    <property type="evidence" value="ECO:0007669"/>
    <property type="project" value="TreeGrafter"/>
</dbReference>
<protein>
    <recommendedName>
        <fullName evidence="1">Tubulin--tyrosine ligase-like protein 12 SET-like domain-containing protein</fullName>
    </recommendedName>
</protein>
<dbReference type="Pfam" id="PF03133">
    <property type="entry name" value="TTL"/>
    <property type="match status" value="1"/>
</dbReference>
<feature type="domain" description="Tubulin--tyrosine ligase-like protein 12 SET-like" evidence="1">
    <location>
        <begin position="71"/>
        <end position="236"/>
    </location>
</feature>
<dbReference type="PANTHER" id="PTHR46088">
    <property type="entry name" value="TUBULIN--TYROSINE LIGASE-LIKE PROTEIN 12"/>
    <property type="match status" value="1"/>
</dbReference>
<evidence type="ECO:0000313" key="2">
    <source>
        <dbReference type="EMBL" id="KAG8183034.1"/>
    </source>
</evidence>
<dbReference type="PANTHER" id="PTHR46088:SF1">
    <property type="entry name" value="TUBULIN--TYROSINE LIGASE-LIKE PROTEIN 12"/>
    <property type="match status" value="1"/>
</dbReference>
<gene>
    <name evidence="2" type="ORF">JTE90_015665</name>
</gene>
<dbReference type="InterPro" id="IPR027749">
    <property type="entry name" value="TTLL12"/>
</dbReference>
<dbReference type="AlphaFoldDB" id="A0AAV6UFT2"/>
<keyword evidence="3" id="KW-1185">Reference proteome</keyword>